<evidence type="ECO:0000259" key="2">
    <source>
        <dbReference type="Pfam" id="PF15609"/>
    </source>
</evidence>
<dbReference type="SUPFAM" id="SSF53271">
    <property type="entry name" value="PRTase-like"/>
    <property type="match status" value="1"/>
</dbReference>
<dbReference type="Gene3D" id="3.40.50.2020">
    <property type="match status" value="1"/>
</dbReference>
<dbReference type="InterPro" id="IPR022537">
    <property type="entry name" value="TRSP_dom"/>
</dbReference>
<organism evidence="3 4">
    <name type="scientific">Croceicoccus marinus</name>
    <dbReference type="NCBI Taxonomy" id="450378"/>
    <lineage>
        <taxon>Bacteria</taxon>
        <taxon>Pseudomonadati</taxon>
        <taxon>Pseudomonadota</taxon>
        <taxon>Alphaproteobacteria</taxon>
        <taxon>Sphingomonadales</taxon>
        <taxon>Erythrobacteraceae</taxon>
        <taxon>Croceicoccus</taxon>
    </lineage>
</organism>
<dbReference type="AlphaFoldDB" id="A0A1Z1FAX7"/>
<evidence type="ECO:0000259" key="1">
    <source>
        <dbReference type="Pfam" id="PF12500"/>
    </source>
</evidence>
<dbReference type="STRING" id="450378.GCA_001661675_01332"/>
<feature type="domain" description="Orotate phosphoribosyltransferase-like" evidence="2">
    <location>
        <begin position="32"/>
        <end position="204"/>
    </location>
</feature>
<dbReference type="InterPro" id="IPR041688">
    <property type="entry name" value="PRTase_2"/>
</dbReference>
<reference evidence="3 4" key="1">
    <citation type="submission" date="2017-01" db="EMBL/GenBank/DDBJ databases">
        <title>Complete genome sequence of esterase-producing bacterium Croceicoccus marinus E4A9.</title>
        <authorList>
            <person name="Wu Y.-H."/>
            <person name="Cheng H."/>
            <person name="Xu L."/>
            <person name="Huo Y.-Y."/>
            <person name="Wang C.-S."/>
            <person name="Xu X.-W."/>
        </authorList>
    </citation>
    <scope>NUCLEOTIDE SEQUENCE [LARGE SCALE GENOMIC DNA]</scope>
    <source>
        <strain evidence="3 4">E4A9</strain>
    </source>
</reference>
<dbReference type="InterPro" id="IPR000836">
    <property type="entry name" value="PRTase_dom"/>
</dbReference>
<dbReference type="EMBL" id="CP019602">
    <property type="protein sequence ID" value="ARU15920.1"/>
    <property type="molecule type" value="Genomic_DNA"/>
</dbReference>
<proteinExistence type="predicted"/>
<dbReference type="PIRSF" id="PIRSF020967">
    <property type="entry name" value="UCP020967"/>
    <property type="match status" value="1"/>
</dbReference>
<evidence type="ECO:0000313" key="3">
    <source>
        <dbReference type="EMBL" id="ARU15920.1"/>
    </source>
</evidence>
<evidence type="ECO:0008006" key="5">
    <source>
        <dbReference type="Google" id="ProtNLM"/>
    </source>
</evidence>
<dbReference type="Pfam" id="PF12500">
    <property type="entry name" value="TRSP"/>
    <property type="match status" value="1"/>
</dbReference>
<evidence type="ECO:0000313" key="4">
    <source>
        <dbReference type="Proteomes" id="UP000195807"/>
    </source>
</evidence>
<dbReference type="InterPro" id="IPR029057">
    <property type="entry name" value="PRTase-like"/>
</dbReference>
<gene>
    <name evidence="3" type="ORF">A9D14_06650</name>
</gene>
<keyword evidence="4" id="KW-1185">Reference proteome</keyword>
<feature type="domain" description="TRSP" evidence="1">
    <location>
        <begin position="259"/>
        <end position="357"/>
    </location>
</feature>
<name>A0A1Z1FAX7_9SPHN</name>
<dbReference type="KEGG" id="cman:A9D14_06650"/>
<dbReference type="CDD" id="cd06223">
    <property type="entry name" value="PRTases_typeI"/>
    <property type="match status" value="1"/>
</dbReference>
<sequence>MDIALKGETRTIELRTGTLKLTADNGPPIGDLCRFAARANPKRGFLIVSKVLGRHLPARPTAMRRTMRDLADQLEADLPGPVVFLGMAETATALGQGVFAAYQERTEREFLIYLQTSRQRMPEAHVLAEFEEGHSHATTHMIQIAHPCISPLIRQARTLVIIDDESSTGNTFLAAAEAMRTVMPQLERIETVCITDWSGGDYLAKMPLPAQRHSILSGRMEWTPSANAPMATLAAGSNKPGSVPAGAMQSRGGLMQEERAERKIEAVARGERILVLGEGEHSYEALLIAETIERQGGIAAVQCITRSPALEGHAMRSISNFEDSYGSGAPCFLYNILSHQPDRIIIAAEISCNQAQMARDALEQLGADVPIELVHCRYGDDA</sequence>
<dbReference type="Proteomes" id="UP000195807">
    <property type="component" value="Chromosome"/>
</dbReference>
<dbReference type="RefSeq" id="WP_232468844.1">
    <property type="nucleotide sequence ID" value="NZ_CP019602.1"/>
</dbReference>
<protein>
    <recommendedName>
        <fullName evidence="5">Phosphoribosyltransferase domain-containing protein</fullName>
    </recommendedName>
</protein>
<dbReference type="InterPro" id="IPR011214">
    <property type="entry name" value="UCP020967"/>
</dbReference>
<dbReference type="Pfam" id="PF15609">
    <property type="entry name" value="PRTase_2"/>
    <property type="match status" value="1"/>
</dbReference>
<accession>A0A1Z1FAX7</accession>